<dbReference type="EMBL" id="JADGJD010000892">
    <property type="protein sequence ID" value="KAJ3047836.1"/>
    <property type="molecule type" value="Genomic_DNA"/>
</dbReference>
<evidence type="ECO:0000313" key="1">
    <source>
        <dbReference type="EMBL" id="KAJ3047836.1"/>
    </source>
</evidence>
<evidence type="ECO:0000313" key="2">
    <source>
        <dbReference type="Proteomes" id="UP001212841"/>
    </source>
</evidence>
<sequence length="108" mass="11784">MNRESMISHNSALCGRCEELGFSCVGDMKGVVGEDGREVEKGHETLLEDLIVVRKEKVKTKRKTVEPTFAGTDDLRKLIDLRIDDDEGGVHAGSVSNAVNNVASELRA</sequence>
<proteinExistence type="predicted"/>
<organism evidence="1 2">
    <name type="scientific">Rhizophlyctis rosea</name>
    <dbReference type="NCBI Taxonomy" id="64517"/>
    <lineage>
        <taxon>Eukaryota</taxon>
        <taxon>Fungi</taxon>
        <taxon>Fungi incertae sedis</taxon>
        <taxon>Chytridiomycota</taxon>
        <taxon>Chytridiomycota incertae sedis</taxon>
        <taxon>Chytridiomycetes</taxon>
        <taxon>Rhizophlyctidales</taxon>
        <taxon>Rhizophlyctidaceae</taxon>
        <taxon>Rhizophlyctis</taxon>
    </lineage>
</organism>
<dbReference type="Proteomes" id="UP001212841">
    <property type="component" value="Unassembled WGS sequence"/>
</dbReference>
<accession>A0AAD5S6S1</accession>
<keyword evidence="2" id="KW-1185">Reference proteome</keyword>
<protein>
    <submittedName>
        <fullName evidence="1">Uncharacterized protein</fullName>
    </submittedName>
</protein>
<dbReference type="AlphaFoldDB" id="A0AAD5S6S1"/>
<gene>
    <name evidence="1" type="ORF">HK097_011136</name>
</gene>
<comment type="caution">
    <text evidence="1">The sequence shown here is derived from an EMBL/GenBank/DDBJ whole genome shotgun (WGS) entry which is preliminary data.</text>
</comment>
<name>A0AAD5S6S1_9FUNG</name>
<reference evidence="1" key="1">
    <citation type="submission" date="2020-05" db="EMBL/GenBank/DDBJ databases">
        <title>Phylogenomic resolution of chytrid fungi.</title>
        <authorList>
            <person name="Stajich J.E."/>
            <person name="Amses K."/>
            <person name="Simmons R."/>
            <person name="Seto K."/>
            <person name="Myers J."/>
            <person name="Bonds A."/>
            <person name="Quandt C.A."/>
            <person name="Barry K."/>
            <person name="Liu P."/>
            <person name="Grigoriev I."/>
            <person name="Longcore J.E."/>
            <person name="James T.Y."/>
        </authorList>
    </citation>
    <scope>NUCLEOTIDE SEQUENCE</scope>
    <source>
        <strain evidence="1">JEL0318</strain>
    </source>
</reference>